<keyword evidence="5" id="KW-1185">Reference proteome</keyword>
<comment type="similarity">
    <text evidence="1">Belongs to the AB hydrolase superfamily. AB hydrolase 2 family.</text>
</comment>
<dbReference type="EMBL" id="JAFEUP010000003">
    <property type="protein sequence ID" value="MBM7061055.1"/>
    <property type="molecule type" value="Genomic_DNA"/>
</dbReference>
<evidence type="ECO:0000259" key="3">
    <source>
        <dbReference type="Pfam" id="PF02230"/>
    </source>
</evidence>
<dbReference type="InterPro" id="IPR003140">
    <property type="entry name" value="PLipase/COase/thioEstase"/>
</dbReference>
<feature type="domain" description="Phospholipase/carboxylesterase/thioesterase" evidence="3">
    <location>
        <begin position="50"/>
        <end position="202"/>
    </location>
</feature>
<evidence type="ECO:0000256" key="1">
    <source>
        <dbReference type="ARBA" id="ARBA00006499"/>
    </source>
</evidence>
<dbReference type="InterPro" id="IPR029058">
    <property type="entry name" value="AB_hydrolase_fold"/>
</dbReference>
<dbReference type="SUPFAM" id="SSF53474">
    <property type="entry name" value="alpha/beta-Hydrolases"/>
    <property type="match status" value="1"/>
</dbReference>
<dbReference type="PANTHER" id="PTHR10655:SF17">
    <property type="entry name" value="LYSOPHOSPHOLIPASE-LIKE PROTEIN 1"/>
    <property type="match status" value="1"/>
</dbReference>
<sequence length="214" mass="22998">MSENVHMLPPLHTLGPAPEAVGAAAILIHGRTQSPADMFAIADRLDFPNLPYVAVEAAGNSWYPDKFMAPLANNQPFLDFALERIESLVAQLEAIGIPRSRIILLGFSQGACLACEYVHRHPTRWGGLIAYTGGLIGPAGMSWLTPKALAGTPVLLANSDDDVWVPLGRTQESATVFERMGADVHLVVYPGMGHLVNEDEIALGRGLIQKLLAN</sequence>
<dbReference type="Pfam" id="PF02230">
    <property type="entry name" value="Abhydrolase_2"/>
    <property type="match status" value="1"/>
</dbReference>
<dbReference type="InterPro" id="IPR050565">
    <property type="entry name" value="LYPA1-2/EST-like"/>
</dbReference>
<name>A0ABS2IGK5_9GAMM</name>
<gene>
    <name evidence="4" type="ORF">JQX08_10080</name>
</gene>
<dbReference type="Proteomes" id="UP000717995">
    <property type="component" value="Unassembled WGS sequence"/>
</dbReference>
<comment type="caution">
    <text evidence="4">The sequence shown here is derived from an EMBL/GenBank/DDBJ whole genome shotgun (WGS) entry which is preliminary data.</text>
</comment>
<dbReference type="GO" id="GO:0016787">
    <property type="term" value="F:hydrolase activity"/>
    <property type="evidence" value="ECO:0007669"/>
    <property type="project" value="UniProtKB-KW"/>
</dbReference>
<protein>
    <submittedName>
        <fullName evidence="4">Dienelactone hydrolase family protein</fullName>
    </submittedName>
</protein>
<accession>A0ABS2IGK5</accession>
<reference evidence="4 5" key="1">
    <citation type="submission" date="2021-02" db="EMBL/GenBank/DDBJ databases">
        <authorList>
            <person name="Lee D.-H."/>
        </authorList>
    </citation>
    <scope>NUCLEOTIDE SEQUENCE [LARGE SCALE GENOMIC DNA]</scope>
    <source>
        <strain evidence="4 5">UL073</strain>
    </source>
</reference>
<keyword evidence="2 4" id="KW-0378">Hydrolase</keyword>
<organism evidence="4 5">
    <name type="scientific">Zestomonas insulae</name>
    <dbReference type="NCBI Taxonomy" id="2809017"/>
    <lineage>
        <taxon>Bacteria</taxon>
        <taxon>Pseudomonadati</taxon>
        <taxon>Pseudomonadota</taxon>
        <taxon>Gammaproteobacteria</taxon>
        <taxon>Pseudomonadales</taxon>
        <taxon>Pseudomonadaceae</taxon>
        <taxon>Zestomonas</taxon>
    </lineage>
</organism>
<evidence type="ECO:0000256" key="2">
    <source>
        <dbReference type="ARBA" id="ARBA00022801"/>
    </source>
</evidence>
<evidence type="ECO:0000313" key="4">
    <source>
        <dbReference type="EMBL" id="MBM7061055.1"/>
    </source>
</evidence>
<evidence type="ECO:0000313" key="5">
    <source>
        <dbReference type="Proteomes" id="UP000717995"/>
    </source>
</evidence>
<dbReference type="RefSeq" id="WP_205348253.1">
    <property type="nucleotide sequence ID" value="NZ_JAFEUP010000003.1"/>
</dbReference>
<dbReference type="PANTHER" id="PTHR10655">
    <property type="entry name" value="LYSOPHOSPHOLIPASE-RELATED"/>
    <property type="match status" value="1"/>
</dbReference>
<proteinExistence type="inferred from homology"/>
<dbReference type="Gene3D" id="3.40.50.1820">
    <property type="entry name" value="alpha/beta hydrolase"/>
    <property type="match status" value="1"/>
</dbReference>